<feature type="transmembrane region" description="Helical" evidence="1">
    <location>
        <begin position="6"/>
        <end position="24"/>
    </location>
</feature>
<reference evidence="2 3" key="1">
    <citation type="journal article" date="2019" name="Commun. Biol.">
        <title>The bagworm genome reveals a unique fibroin gene that provides high tensile strength.</title>
        <authorList>
            <person name="Kono N."/>
            <person name="Nakamura H."/>
            <person name="Ohtoshi R."/>
            <person name="Tomita M."/>
            <person name="Numata K."/>
            <person name="Arakawa K."/>
        </authorList>
    </citation>
    <scope>NUCLEOTIDE SEQUENCE [LARGE SCALE GENOMIC DNA]</scope>
</reference>
<sequence length="175" mass="19340">MPIDLPSSSLYMIIFLTICGCGVLRGDAPRARRVAAVDARPPGVDCIDEMVYLSCIVPDLYELIVDVYSPIIFLLQREGRGSSAHRAGAACGYANVTMFIPKPMPTIPQQTTTYMKLTVYGHGFPPSRVACLLVSVMIPLETHRIAYLIDLKQKRGSTGKESETRLRCKNAEYAR</sequence>
<accession>A0A4C1YBS9</accession>
<keyword evidence="1" id="KW-0812">Transmembrane</keyword>
<dbReference type="EMBL" id="BGZK01001187">
    <property type="protein sequence ID" value="GBP73801.1"/>
    <property type="molecule type" value="Genomic_DNA"/>
</dbReference>
<comment type="caution">
    <text evidence="2">The sequence shown here is derived from an EMBL/GenBank/DDBJ whole genome shotgun (WGS) entry which is preliminary data.</text>
</comment>
<keyword evidence="1" id="KW-0472">Membrane</keyword>
<evidence type="ECO:0000256" key="1">
    <source>
        <dbReference type="SAM" id="Phobius"/>
    </source>
</evidence>
<dbReference type="AlphaFoldDB" id="A0A4C1YBS9"/>
<keyword evidence="1" id="KW-1133">Transmembrane helix</keyword>
<protein>
    <submittedName>
        <fullName evidence="2">Uncharacterized protein</fullName>
    </submittedName>
</protein>
<evidence type="ECO:0000313" key="2">
    <source>
        <dbReference type="EMBL" id="GBP73801.1"/>
    </source>
</evidence>
<name>A0A4C1YBS9_EUMVA</name>
<organism evidence="2 3">
    <name type="scientific">Eumeta variegata</name>
    <name type="common">Bagworm moth</name>
    <name type="synonym">Eumeta japonica</name>
    <dbReference type="NCBI Taxonomy" id="151549"/>
    <lineage>
        <taxon>Eukaryota</taxon>
        <taxon>Metazoa</taxon>
        <taxon>Ecdysozoa</taxon>
        <taxon>Arthropoda</taxon>
        <taxon>Hexapoda</taxon>
        <taxon>Insecta</taxon>
        <taxon>Pterygota</taxon>
        <taxon>Neoptera</taxon>
        <taxon>Endopterygota</taxon>
        <taxon>Lepidoptera</taxon>
        <taxon>Glossata</taxon>
        <taxon>Ditrysia</taxon>
        <taxon>Tineoidea</taxon>
        <taxon>Psychidae</taxon>
        <taxon>Oiketicinae</taxon>
        <taxon>Eumeta</taxon>
    </lineage>
</organism>
<keyword evidence="3" id="KW-1185">Reference proteome</keyword>
<proteinExistence type="predicted"/>
<evidence type="ECO:0000313" key="3">
    <source>
        <dbReference type="Proteomes" id="UP000299102"/>
    </source>
</evidence>
<gene>
    <name evidence="2" type="ORF">EVAR_54853_1</name>
</gene>
<dbReference type="Proteomes" id="UP000299102">
    <property type="component" value="Unassembled WGS sequence"/>
</dbReference>